<protein>
    <submittedName>
        <fullName evidence="6">Phenoloxidase-activating factor 2-like</fullName>
    </submittedName>
</protein>
<reference evidence="6" key="1">
    <citation type="submission" date="2025-08" db="UniProtKB">
        <authorList>
            <consortium name="RefSeq"/>
        </authorList>
    </citation>
    <scope>IDENTIFICATION</scope>
    <source>
        <tissue evidence="6">Whole body</tissue>
    </source>
</reference>
<sequence length="396" mass="44108">MWINLVLVYGCLMLSVAQSDTDVEQTEEFLLQALDEGTDIERDKTRSLEKFKPCDHEDGEDARCVKKSLCDENAPPLDPTTTFIYREMVEGGCTYLQTCCPEHKIRTEPKKLKAAKKRGCGYSNPGANVLRELATKNGYADYGDFPWMVVVMKKGVPKEKFDEAYIGGGTLIDPSIVLTVAHKVDEISASEVMCRAGEWDTKSEDEAFKHQDREVKQIIIHNEYLRQHARNDVALIILEEPFDLDAAPHIGVACLEKKLPRPGTECFSMGWGKDFLNGDKYASILKKLKLPLVAAHRCQNLYRNSQLGQSYSLHKSLTCAGGEANVDTCIGDGGSSLVCPIPDKSDLRYSVVGMVAYGLGCGAENLPGVYVKIPEVYDWVFKETVLQGFTDKLFVR</sequence>
<keyword evidence="5" id="KW-1185">Reference proteome</keyword>
<dbReference type="OMA" id="VIGRANC"/>
<dbReference type="InterPro" id="IPR001314">
    <property type="entry name" value="Peptidase_S1A"/>
</dbReference>
<dbReference type="GO" id="GO:0004252">
    <property type="term" value="F:serine-type endopeptidase activity"/>
    <property type="evidence" value="ECO:0007669"/>
    <property type="project" value="InterPro"/>
</dbReference>
<dbReference type="InterPro" id="IPR043504">
    <property type="entry name" value="Peptidase_S1_PA_chymotrypsin"/>
</dbReference>
<dbReference type="SMART" id="SM00020">
    <property type="entry name" value="Tryp_SPc"/>
    <property type="match status" value="1"/>
</dbReference>
<evidence type="ECO:0000256" key="3">
    <source>
        <dbReference type="SAM" id="SignalP"/>
    </source>
</evidence>
<evidence type="ECO:0000313" key="5">
    <source>
        <dbReference type="Proteomes" id="UP001652626"/>
    </source>
</evidence>
<evidence type="ECO:0000313" key="6">
    <source>
        <dbReference type="RefSeq" id="XP_026494152.2"/>
    </source>
</evidence>
<dbReference type="PANTHER" id="PTHR24256">
    <property type="entry name" value="TRYPTASE-RELATED"/>
    <property type="match status" value="1"/>
</dbReference>
<feature type="chain" id="PRO_5047083647" evidence="3">
    <location>
        <begin position="20"/>
        <end position="396"/>
    </location>
</feature>
<evidence type="ECO:0000259" key="4">
    <source>
        <dbReference type="PROSITE" id="PS50240"/>
    </source>
</evidence>
<organism evidence="5 6">
    <name type="scientific">Vanessa tameamea</name>
    <name type="common">Kamehameha butterfly</name>
    <dbReference type="NCBI Taxonomy" id="334116"/>
    <lineage>
        <taxon>Eukaryota</taxon>
        <taxon>Metazoa</taxon>
        <taxon>Ecdysozoa</taxon>
        <taxon>Arthropoda</taxon>
        <taxon>Hexapoda</taxon>
        <taxon>Insecta</taxon>
        <taxon>Pterygota</taxon>
        <taxon>Neoptera</taxon>
        <taxon>Endopterygota</taxon>
        <taxon>Lepidoptera</taxon>
        <taxon>Glossata</taxon>
        <taxon>Ditrysia</taxon>
        <taxon>Papilionoidea</taxon>
        <taxon>Nymphalidae</taxon>
        <taxon>Nymphalinae</taxon>
        <taxon>Vanessa</taxon>
    </lineage>
</organism>
<dbReference type="GeneID" id="113399273"/>
<evidence type="ECO:0000256" key="1">
    <source>
        <dbReference type="ARBA" id="ARBA00023157"/>
    </source>
</evidence>
<dbReference type="Pfam" id="PF00089">
    <property type="entry name" value="Trypsin"/>
    <property type="match status" value="1"/>
</dbReference>
<proteinExistence type="inferred from homology"/>
<keyword evidence="3" id="KW-0732">Signal</keyword>
<evidence type="ECO:0000256" key="2">
    <source>
        <dbReference type="ARBA" id="ARBA00024195"/>
    </source>
</evidence>
<dbReference type="PROSITE" id="PS50240">
    <property type="entry name" value="TRYPSIN_DOM"/>
    <property type="match status" value="1"/>
</dbReference>
<dbReference type="InterPro" id="IPR001254">
    <property type="entry name" value="Trypsin_dom"/>
</dbReference>
<gene>
    <name evidence="6" type="primary">LOC113399273</name>
</gene>
<dbReference type="PRINTS" id="PR00722">
    <property type="entry name" value="CHYMOTRYPSIN"/>
</dbReference>
<dbReference type="AlphaFoldDB" id="A0A8B8ID07"/>
<feature type="domain" description="Peptidase S1" evidence="4">
    <location>
        <begin position="135"/>
        <end position="385"/>
    </location>
</feature>
<dbReference type="InterPro" id="IPR009003">
    <property type="entry name" value="Peptidase_S1_PA"/>
</dbReference>
<dbReference type="InterPro" id="IPR051487">
    <property type="entry name" value="Ser/Thr_Proteases_Immune/Dev"/>
</dbReference>
<dbReference type="CDD" id="cd00190">
    <property type="entry name" value="Tryp_SPc"/>
    <property type="match status" value="1"/>
</dbReference>
<dbReference type="RefSeq" id="XP_026494152.2">
    <property type="nucleotide sequence ID" value="XM_026638367.2"/>
</dbReference>
<comment type="similarity">
    <text evidence="2">Belongs to the peptidase S1 family. CLIP subfamily.</text>
</comment>
<dbReference type="Proteomes" id="UP001652626">
    <property type="component" value="Chromosome 29"/>
</dbReference>
<accession>A0A8B8ID07</accession>
<dbReference type="SUPFAM" id="SSF50494">
    <property type="entry name" value="Trypsin-like serine proteases"/>
    <property type="match status" value="1"/>
</dbReference>
<name>A0A8B8ID07_VANTA</name>
<feature type="signal peptide" evidence="3">
    <location>
        <begin position="1"/>
        <end position="19"/>
    </location>
</feature>
<dbReference type="OrthoDB" id="6261922at2759"/>
<dbReference type="GO" id="GO:0006508">
    <property type="term" value="P:proteolysis"/>
    <property type="evidence" value="ECO:0007669"/>
    <property type="project" value="InterPro"/>
</dbReference>
<keyword evidence="1" id="KW-1015">Disulfide bond</keyword>
<dbReference type="Gene3D" id="2.40.10.10">
    <property type="entry name" value="Trypsin-like serine proteases"/>
    <property type="match status" value="2"/>
</dbReference>